<keyword evidence="3" id="KW-0378">Hydrolase</keyword>
<keyword evidence="1" id="KW-0812">Transmembrane</keyword>
<evidence type="ECO:0000313" key="3">
    <source>
        <dbReference type="EMBL" id="NYI82940.1"/>
    </source>
</evidence>
<reference evidence="3 4" key="1">
    <citation type="submission" date="2020-07" db="EMBL/GenBank/DDBJ databases">
        <title>Sequencing the genomes of 1000 actinobacteria strains.</title>
        <authorList>
            <person name="Klenk H.-P."/>
        </authorList>
    </citation>
    <scope>NUCLEOTIDE SEQUENCE [LARGE SCALE GENOMIC DNA]</scope>
    <source>
        <strain evidence="3 4">DSM 44065</strain>
    </source>
</reference>
<feature type="transmembrane region" description="Helical" evidence="1">
    <location>
        <begin position="273"/>
        <end position="295"/>
    </location>
</feature>
<evidence type="ECO:0000313" key="4">
    <source>
        <dbReference type="Proteomes" id="UP000587002"/>
    </source>
</evidence>
<comment type="caution">
    <text evidence="3">The sequence shown here is derived from an EMBL/GenBank/DDBJ whole genome shotgun (WGS) entry which is preliminary data.</text>
</comment>
<dbReference type="GO" id="GO:0006508">
    <property type="term" value="P:proteolysis"/>
    <property type="evidence" value="ECO:0007669"/>
    <property type="project" value="UniProtKB-KW"/>
</dbReference>
<evidence type="ECO:0000259" key="2">
    <source>
        <dbReference type="Pfam" id="PF02517"/>
    </source>
</evidence>
<dbReference type="InterPro" id="IPR042150">
    <property type="entry name" value="MmRce1-like"/>
</dbReference>
<protein>
    <submittedName>
        <fullName evidence="3">Membrane protease YdiL (CAAX protease family)</fullName>
    </submittedName>
</protein>
<dbReference type="InterPro" id="IPR003675">
    <property type="entry name" value="Rce1/LyrA-like_dom"/>
</dbReference>
<feature type="transmembrane region" description="Helical" evidence="1">
    <location>
        <begin position="209"/>
        <end position="234"/>
    </location>
</feature>
<organism evidence="3 4">
    <name type="scientific">Saccharopolyspora hordei</name>
    <dbReference type="NCBI Taxonomy" id="1838"/>
    <lineage>
        <taxon>Bacteria</taxon>
        <taxon>Bacillati</taxon>
        <taxon>Actinomycetota</taxon>
        <taxon>Actinomycetes</taxon>
        <taxon>Pseudonocardiales</taxon>
        <taxon>Pseudonocardiaceae</taxon>
        <taxon>Saccharopolyspora</taxon>
    </lineage>
</organism>
<feature type="transmembrane region" description="Helical" evidence="1">
    <location>
        <begin position="12"/>
        <end position="33"/>
    </location>
</feature>
<dbReference type="EMBL" id="JACCFJ010000001">
    <property type="protein sequence ID" value="NYI82940.1"/>
    <property type="molecule type" value="Genomic_DNA"/>
</dbReference>
<keyword evidence="3" id="KW-0645">Protease</keyword>
<sequence>MSTEHERVDVRGVVSFVAIAYLPAWLLTLPLWLTGEGLSWTYAPVVLFAMMFMPAVAALVVGKWISPQPKLLRSVGITNPGGIKKWWPHVLIAWLGPPLAMLLALLVGYLLGTYHADWTGFSGLAEQSGTGVIGAEQQTSPGTLALIQIAQILGVGWLQVIPALGEELGWRGYLVQALLPLGQPGAFLTSGVLWGLWHAPVLILGFNYPTVPIVVSFIMMVCFCVLVGTLLGWLRLTTRSVWPAAIAHGFLNSAAGLAVVFSQAGHPVDNASVGLLSWTGWIVLGLLILVLLMLGKLPVHLPVEKTGISRGVRRLSRR</sequence>
<evidence type="ECO:0000256" key="1">
    <source>
        <dbReference type="SAM" id="Phobius"/>
    </source>
</evidence>
<dbReference type="PANTHER" id="PTHR35797:SF1">
    <property type="entry name" value="PROTEASE"/>
    <property type="match status" value="1"/>
</dbReference>
<feature type="transmembrane region" description="Helical" evidence="1">
    <location>
        <begin position="145"/>
        <end position="165"/>
    </location>
</feature>
<dbReference type="GO" id="GO:0080120">
    <property type="term" value="P:CAAX-box protein maturation"/>
    <property type="evidence" value="ECO:0007669"/>
    <property type="project" value="UniProtKB-ARBA"/>
</dbReference>
<feature type="transmembrane region" description="Helical" evidence="1">
    <location>
        <begin position="86"/>
        <end position="111"/>
    </location>
</feature>
<gene>
    <name evidence="3" type="ORF">HNR68_001570</name>
</gene>
<dbReference type="Proteomes" id="UP000587002">
    <property type="component" value="Unassembled WGS sequence"/>
</dbReference>
<feature type="transmembrane region" description="Helical" evidence="1">
    <location>
        <begin position="177"/>
        <end position="197"/>
    </location>
</feature>
<feature type="transmembrane region" description="Helical" evidence="1">
    <location>
        <begin position="241"/>
        <end position="261"/>
    </location>
</feature>
<dbReference type="Pfam" id="PF02517">
    <property type="entry name" value="Rce1-like"/>
    <property type="match status" value="1"/>
</dbReference>
<dbReference type="RefSeq" id="WP_179719071.1">
    <property type="nucleotide sequence ID" value="NZ_BAABFH010000001.1"/>
</dbReference>
<dbReference type="GO" id="GO:0004175">
    <property type="term" value="F:endopeptidase activity"/>
    <property type="evidence" value="ECO:0007669"/>
    <property type="project" value="UniProtKB-ARBA"/>
</dbReference>
<keyword evidence="4" id="KW-1185">Reference proteome</keyword>
<keyword evidence="1" id="KW-0472">Membrane</keyword>
<accession>A0A853AQB0</accession>
<dbReference type="PANTHER" id="PTHR35797">
    <property type="entry name" value="PROTEASE-RELATED"/>
    <property type="match status" value="1"/>
</dbReference>
<feature type="transmembrane region" description="Helical" evidence="1">
    <location>
        <begin position="45"/>
        <end position="65"/>
    </location>
</feature>
<proteinExistence type="predicted"/>
<dbReference type="AlphaFoldDB" id="A0A853AQB0"/>
<name>A0A853AQB0_9PSEU</name>
<keyword evidence="1" id="KW-1133">Transmembrane helix</keyword>
<feature type="domain" description="CAAX prenyl protease 2/Lysostaphin resistance protein A-like" evidence="2">
    <location>
        <begin position="152"/>
        <end position="253"/>
    </location>
</feature>